<keyword evidence="1" id="KW-1133">Transmembrane helix</keyword>
<reference evidence="2 3" key="1">
    <citation type="submission" date="2023-07" db="EMBL/GenBank/DDBJ databases">
        <title>Functional and genomic diversity of the sorghum phyllosphere microbiome.</title>
        <authorList>
            <person name="Shade A."/>
        </authorList>
    </citation>
    <scope>NUCLEOTIDE SEQUENCE [LARGE SCALE GENOMIC DNA]</scope>
    <source>
        <strain evidence="2 3">SORGH_AS_1064</strain>
    </source>
</reference>
<keyword evidence="3" id="KW-1185">Reference proteome</keyword>
<dbReference type="RefSeq" id="WP_307451252.1">
    <property type="nucleotide sequence ID" value="NZ_JAUTAL010000001.1"/>
</dbReference>
<keyword evidence="1" id="KW-0812">Transmembrane</keyword>
<dbReference type="EMBL" id="JAUTAL010000001">
    <property type="protein sequence ID" value="MDQ1097608.1"/>
    <property type="molecule type" value="Genomic_DNA"/>
</dbReference>
<dbReference type="Pfam" id="PF11196">
    <property type="entry name" value="DUF2834"/>
    <property type="match status" value="1"/>
</dbReference>
<evidence type="ECO:0000313" key="3">
    <source>
        <dbReference type="Proteomes" id="UP001225072"/>
    </source>
</evidence>
<evidence type="ECO:0000313" key="2">
    <source>
        <dbReference type="EMBL" id="MDQ1097608.1"/>
    </source>
</evidence>
<evidence type="ECO:0008006" key="4">
    <source>
        <dbReference type="Google" id="ProtNLM"/>
    </source>
</evidence>
<organism evidence="2 3">
    <name type="scientific">Chryseobacterium camelliae</name>
    <dbReference type="NCBI Taxonomy" id="1265445"/>
    <lineage>
        <taxon>Bacteria</taxon>
        <taxon>Pseudomonadati</taxon>
        <taxon>Bacteroidota</taxon>
        <taxon>Flavobacteriia</taxon>
        <taxon>Flavobacteriales</taxon>
        <taxon>Weeksellaceae</taxon>
        <taxon>Chryseobacterium group</taxon>
        <taxon>Chryseobacterium</taxon>
    </lineage>
</organism>
<feature type="transmembrane region" description="Helical" evidence="1">
    <location>
        <begin position="76"/>
        <end position="96"/>
    </location>
</feature>
<sequence>MKYVYLLLCIAGTLLPLSQFFPFVTQYGLNVNLFFSQLFANRISSFFAMDVLVSAVVMIIFIAYESRRLNISNTWICYAGLVFAGVSCALPLFLFMRENRLRSEIQNQR</sequence>
<gene>
    <name evidence="2" type="ORF">QE404_002755</name>
</gene>
<comment type="caution">
    <text evidence="2">The sequence shown here is derived from an EMBL/GenBank/DDBJ whole genome shotgun (WGS) entry which is preliminary data.</text>
</comment>
<evidence type="ECO:0000256" key="1">
    <source>
        <dbReference type="SAM" id="Phobius"/>
    </source>
</evidence>
<feature type="transmembrane region" description="Helical" evidence="1">
    <location>
        <begin position="44"/>
        <end position="64"/>
    </location>
</feature>
<accession>A0ABU0TN02</accession>
<keyword evidence="1" id="KW-0472">Membrane</keyword>
<dbReference type="Proteomes" id="UP001225072">
    <property type="component" value="Unassembled WGS sequence"/>
</dbReference>
<name>A0ABU0TN02_9FLAO</name>
<proteinExistence type="predicted"/>
<dbReference type="InterPro" id="IPR021362">
    <property type="entry name" value="DUF2834"/>
</dbReference>
<protein>
    <recommendedName>
        <fullName evidence="4">DUF2834 domain-containing protein</fullName>
    </recommendedName>
</protein>